<dbReference type="AlphaFoldDB" id="A0A3S5WRL3"/>
<dbReference type="EMBL" id="JAYGOJ010000189">
    <property type="protein sequence ID" value="MEA9438305.1"/>
    <property type="molecule type" value="Genomic_DNA"/>
</dbReference>
<dbReference type="EMBL" id="BPNI01000100">
    <property type="protein sequence ID" value="GJA42756.1"/>
    <property type="molecule type" value="Genomic_DNA"/>
</dbReference>
<dbReference type="Proteomes" id="UP000886934">
    <property type="component" value="Unassembled WGS sequence"/>
</dbReference>
<evidence type="ECO:0000313" key="7">
    <source>
        <dbReference type="Proteomes" id="UP001304847"/>
    </source>
</evidence>
<organism evidence="3 6">
    <name type="scientific">Aeromonas caviae</name>
    <name type="common">Aeromonas punctata</name>
    <dbReference type="NCBI Taxonomy" id="648"/>
    <lineage>
        <taxon>Bacteria</taxon>
        <taxon>Pseudomonadati</taxon>
        <taxon>Pseudomonadota</taxon>
        <taxon>Gammaproteobacteria</taxon>
        <taxon>Aeromonadales</taxon>
        <taxon>Aeromonadaceae</taxon>
        <taxon>Aeromonas</taxon>
    </lineage>
</organism>
<evidence type="ECO:0000313" key="1">
    <source>
        <dbReference type="EMBL" id="AXB03675.1"/>
    </source>
</evidence>
<reference evidence="5" key="2">
    <citation type="submission" date="2020-12" db="EMBL/GenBank/DDBJ databases">
        <title>GES Beta-lactamases isolated from hospital effluents in Brazil.</title>
        <authorList>
            <person name="Conte D."/>
            <person name="Mesa D."/>
            <person name="Palmeiro J.K."/>
            <person name="Dalla-Costa L.M."/>
        </authorList>
    </citation>
    <scope>NUCLEOTIDE SEQUENCE [LARGE SCALE GENOMIC DNA]</scope>
    <source>
        <strain evidence="5">Aero21</strain>
    </source>
</reference>
<dbReference type="Proteomes" id="UP000266778">
    <property type="component" value="Chromosome"/>
</dbReference>
<dbReference type="RefSeq" id="WP_103261838.1">
    <property type="nucleotide sequence ID" value="NZ_AP024136.1"/>
</dbReference>
<reference evidence="4 7" key="4">
    <citation type="submission" date="2023-12" db="EMBL/GenBank/DDBJ databases">
        <title>Characterization of antibiotic resistance in Aeromonas spp. in hospital effluent.</title>
        <authorList>
            <person name="Negoseki B.R.S."/>
            <person name="Krul D."/>
            <person name="Siqueira A.C."/>
            <person name="Almeida M."/>
            <person name="Mesa D."/>
            <person name="Conte D."/>
            <person name="Dalla-Costa L.M."/>
        </authorList>
    </citation>
    <scope>NUCLEOTIDE SEQUENCE [LARGE SCALE GENOMIC DNA]</scope>
    <source>
        <strain evidence="4 7">36v</strain>
    </source>
</reference>
<sequence length="238" mass="27113">MAPNLVQTYRKQLDTDPEGMTNEVTFQHFMIARRKLAILALTEYRMSDDSDFSCCLVVTELGVDEWLTDAIEDDSQWSEEELLASVADARTGNDTVVGRFVYNPVQLTINAEAQDQQGIQIRGAFIDPDYRSGLARQVYQYLRGKYGCVVSDDMQTLSGALLWLIGINQLTSQCIEVYDAQRQSIRGYLDYPIKPGSFKPWCLTGLTHQQITQESSSKFDVVDYAEQDDKRHILFLLR</sequence>
<keyword evidence="7" id="KW-1185">Reference proteome</keyword>
<accession>A0A3S5WRL3</accession>
<protein>
    <submittedName>
        <fullName evidence="3">Uncharacterized protein</fullName>
    </submittedName>
</protein>
<dbReference type="Proteomes" id="UP000886939">
    <property type="component" value="Unassembled WGS sequence"/>
</dbReference>
<name>A0A3S5WRL3_AERCA</name>
<gene>
    <name evidence="1" type="ORF">C1C91_00170</name>
    <name evidence="5" type="ORF">JC965_18555</name>
    <name evidence="2" type="ORF">KAM343_35520</name>
    <name evidence="3" type="ORF">KAM351_45650</name>
    <name evidence="4" type="ORF">VCX44_21485</name>
</gene>
<dbReference type="Proteomes" id="UP001304847">
    <property type="component" value="Unassembled WGS sequence"/>
</dbReference>
<evidence type="ECO:0000313" key="2">
    <source>
        <dbReference type="EMBL" id="GJA42756.1"/>
    </source>
</evidence>
<proteinExistence type="predicted"/>
<dbReference type="EMBL" id="CP065937">
    <property type="protein sequence ID" value="QQA60165.1"/>
    <property type="molecule type" value="Genomic_DNA"/>
</dbReference>
<evidence type="ECO:0000313" key="4">
    <source>
        <dbReference type="EMBL" id="MEA9438305.1"/>
    </source>
</evidence>
<dbReference type="EMBL" id="CP025706">
    <property type="protein sequence ID" value="AXB03675.1"/>
    <property type="molecule type" value="Genomic_DNA"/>
</dbReference>
<dbReference type="EMBL" id="BPNN01000162">
    <property type="protein sequence ID" value="GJA65954.1"/>
    <property type="molecule type" value="Genomic_DNA"/>
</dbReference>
<evidence type="ECO:0000313" key="5">
    <source>
        <dbReference type="EMBL" id="QQA60165.1"/>
    </source>
</evidence>
<evidence type="ECO:0000313" key="6">
    <source>
        <dbReference type="Proteomes" id="UP000886934"/>
    </source>
</evidence>
<reference evidence="3" key="3">
    <citation type="submission" date="2021-07" db="EMBL/GenBank/DDBJ databases">
        <title>Draft genome sequence of carbapenem-resistant Aeromonas spp. in Japan.</title>
        <authorList>
            <person name="Maehana S."/>
            <person name="Suzuki M."/>
            <person name="Kitasato H."/>
        </authorList>
    </citation>
    <scope>NUCLEOTIDE SEQUENCE</scope>
    <source>
        <strain evidence="2">KAM343</strain>
        <strain evidence="3">KAM351</strain>
    </source>
</reference>
<evidence type="ECO:0000313" key="3">
    <source>
        <dbReference type="EMBL" id="GJA65954.1"/>
    </source>
</evidence>
<reference evidence="1" key="1">
    <citation type="journal article" date="2019" name="J Environ">
        <title>Genetic characterization and potential molecular dissemination mechanism of tet (31) gene in Aeromonas caviae from an oxytetracycline wastewater treatment system.</title>
        <authorList>
            <person name="Shi Y."/>
            <person name="Tian Z."/>
            <person name="Leclercq S.O."/>
            <person name="Zhang H."/>
            <person name="Yang M."/>
            <person name="Zhang Y."/>
        </authorList>
    </citation>
    <scope>NUCLEOTIDE SEQUENCE</scope>
    <source>
        <strain evidence="1">T25-39</strain>
    </source>
</reference>